<evidence type="ECO:0000313" key="2">
    <source>
        <dbReference type="EMBL" id="KAK2955473.1"/>
    </source>
</evidence>
<name>A0ABQ9XVF9_9EUKA</name>
<reference evidence="2 3" key="1">
    <citation type="journal article" date="2022" name="bioRxiv">
        <title>Genomics of Preaxostyla Flagellates Illuminates Evolutionary Transitions and the Path Towards Mitochondrial Loss.</title>
        <authorList>
            <person name="Novak L.V.F."/>
            <person name="Treitli S.C."/>
            <person name="Pyrih J."/>
            <person name="Halakuc P."/>
            <person name="Pipaliya S.V."/>
            <person name="Vacek V."/>
            <person name="Brzon O."/>
            <person name="Soukal P."/>
            <person name="Eme L."/>
            <person name="Dacks J.B."/>
            <person name="Karnkowska A."/>
            <person name="Elias M."/>
            <person name="Hampl V."/>
        </authorList>
    </citation>
    <scope>NUCLEOTIDE SEQUENCE [LARGE SCALE GENOMIC DNA]</scope>
    <source>
        <strain evidence="2">NAU3</strain>
        <tissue evidence="2">Gut</tissue>
    </source>
</reference>
<dbReference type="Proteomes" id="UP001281761">
    <property type="component" value="Unassembled WGS sequence"/>
</dbReference>
<keyword evidence="3" id="KW-1185">Reference proteome</keyword>
<dbReference type="EMBL" id="JARBJD010000066">
    <property type="protein sequence ID" value="KAK2955473.1"/>
    <property type="molecule type" value="Genomic_DNA"/>
</dbReference>
<protein>
    <submittedName>
        <fullName evidence="2">Uncharacterized protein</fullName>
    </submittedName>
</protein>
<sequence length="1060" mass="119091">MVNLNLVWEGDDLKDSLVIPDLSIDQSQSSRLKAPGLPSSLSVSPSFSNALVDVCKFTLVSLDTLSASGCIQLPPSVSIIYATCLASIVSIFVESGDLVLLSSVTLDSIKSSFFDTIMQLSELDLRTNLNNPNPLAKILLILMDASNLVSVTNSSPFLTDSDGEPSEELWRAANSAVNSSSHNHDVESLVRFEEWVGMMRKCATSEEVFNDFSFLRMTCFRPTLLNLQSKYQHIALHPHPSEKLSHNPKMITSSEPTLDWNTDAPSIAFQSSFSLTSANLSDHSISQTQLEDASERSDVTLPTQPPSNTSLSLATSQQQALHVLTVLHSLITAPPSQNSATSNPTPLFHLREDPDFSSISHQPLDLNEKFSPYIFDEEDETILTHKVLRCHRLCQTIPPNQCIANLRLFVDGLVGLLESRNWNLQSAVFSLLITLIRELDLGDLHRRLLDKLRYAFREGSRASQLVLLYVAIAFSLHMSKNHKSLDDPLSLFDWDGLVHCSSLDSHSFKLCLFFLSGEFRRRWSANPQLTESTFVGFETNQNALTRLASTVSELMDCQHPTELRPYLDYSLIMSFFFGNTLPDPIMDSLLKYLEITRSSFWLGFHPTFLLNHPSSNHNRMKQQTMLMEYLCEQLVRWSPDCLFSRPTVSPLEKSPIVLLVPLIGLHSLFIRGILPLQNELHLENLVSVIINIVHSSSSSLLTNEKSLYLNLPPPLVVHFFTRPICFIHSLDGIKNDLRVFLTNLLPACAPFGECRSLAMIFREFSTLKSPNTRLDDDDLAVLQTVLDLHWLSIPVSFDSPLLVFASSLNGIPLNSCTFMISDPLLFQQDAFEPAILKTARKVKDIAKQKYPTRLFHLRERLQNLIQARCCPALALVSVVLEVMTRLVRVSSDGVRMELVKFGVLDVVVVSVSSSSFWEDFENGVALIGILLRTIQRVEQSTRNRPLLARSPQISFDWTPIQPHSLQTQLVSLNLTPTRIWYGGRVRRREIRCVDVGGKPGWRQSEVRRCATIRQLSAQLCGTMNVVVCCSTPTIIHHLMKLLIFILLALFRSELLLLFIS</sequence>
<gene>
    <name evidence="2" type="ORF">BLNAU_9520</name>
</gene>
<feature type="region of interest" description="Disordered" evidence="1">
    <location>
        <begin position="286"/>
        <end position="311"/>
    </location>
</feature>
<evidence type="ECO:0000256" key="1">
    <source>
        <dbReference type="SAM" id="MobiDB-lite"/>
    </source>
</evidence>
<organism evidence="2 3">
    <name type="scientific">Blattamonas nauphoetae</name>
    <dbReference type="NCBI Taxonomy" id="2049346"/>
    <lineage>
        <taxon>Eukaryota</taxon>
        <taxon>Metamonada</taxon>
        <taxon>Preaxostyla</taxon>
        <taxon>Oxymonadida</taxon>
        <taxon>Blattamonas</taxon>
    </lineage>
</organism>
<evidence type="ECO:0000313" key="3">
    <source>
        <dbReference type="Proteomes" id="UP001281761"/>
    </source>
</evidence>
<feature type="compositionally biased region" description="Polar residues" evidence="1">
    <location>
        <begin position="300"/>
        <end position="311"/>
    </location>
</feature>
<accession>A0ABQ9XVF9</accession>
<comment type="caution">
    <text evidence="2">The sequence shown here is derived from an EMBL/GenBank/DDBJ whole genome shotgun (WGS) entry which is preliminary data.</text>
</comment>
<proteinExistence type="predicted"/>